<protein>
    <submittedName>
        <fullName evidence="3">Crypt2</fullName>
    </submittedName>
</protein>
<evidence type="ECO:0000256" key="2">
    <source>
        <dbReference type="SAM" id="MobiDB-lite"/>
    </source>
</evidence>
<organism evidence="3 4">
    <name type="scientific">Cryphonectria parasitica (strain ATCC 38755 / EP155)</name>
    <dbReference type="NCBI Taxonomy" id="660469"/>
    <lineage>
        <taxon>Eukaryota</taxon>
        <taxon>Fungi</taxon>
        <taxon>Dikarya</taxon>
        <taxon>Ascomycota</taxon>
        <taxon>Pezizomycotina</taxon>
        <taxon>Sordariomycetes</taxon>
        <taxon>Sordariomycetidae</taxon>
        <taxon>Diaporthales</taxon>
        <taxon>Cryphonectriaceae</taxon>
        <taxon>Cryphonectria-Endothia species complex</taxon>
        <taxon>Cryphonectria</taxon>
    </lineage>
</organism>
<comment type="caution">
    <text evidence="3">The sequence shown here is derived from an EMBL/GenBank/DDBJ whole genome shotgun (WGS) entry which is preliminary data.</text>
</comment>
<dbReference type="Proteomes" id="UP000803844">
    <property type="component" value="Unassembled WGS sequence"/>
</dbReference>
<feature type="coiled-coil region" evidence="1">
    <location>
        <begin position="132"/>
        <end position="159"/>
    </location>
</feature>
<dbReference type="EMBL" id="MU032345">
    <property type="protein sequence ID" value="KAF3768215.1"/>
    <property type="molecule type" value="Genomic_DNA"/>
</dbReference>
<feature type="region of interest" description="Disordered" evidence="2">
    <location>
        <begin position="83"/>
        <end position="105"/>
    </location>
</feature>
<reference evidence="3" key="1">
    <citation type="journal article" date="2020" name="Phytopathology">
        <title>Genome sequence of the chestnut blight fungus Cryphonectria parasitica EP155: A fundamental resource for an archetypical invasive plant pathogen.</title>
        <authorList>
            <person name="Crouch J.A."/>
            <person name="Dawe A."/>
            <person name="Aerts A."/>
            <person name="Barry K."/>
            <person name="Churchill A.C.L."/>
            <person name="Grimwood J."/>
            <person name="Hillman B."/>
            <person name="Milgroom M.G."/>
            <person name="Pangilinan J."/>
            <person name="Smith M."/>
            <person name="Salamov A."/>
            <person name="Schmutz J."/>
            <person name="Yadav J."/>
            <person name="Grigoriev I.V."/>
            <person name="Nuss D."/>
        </authorList>
    </citation>
    <scope>NUCLEOTIDE SEQUENCE</scope>
    <source>
        <strain evidence="3">EP155</strain>
    </source>
</reference>
<name>A0A9P5CSJ9_CRYP1</name>
<dbReference type="GeneID" id="63842999"/>
<evidence type="ECO:0000256" key="1">
    <source>
        <dbReference type="SAM" id="Coils"/>
    </source>
</evidence>
<dbReference type="OrthoDB" id="5105645at2759"/>
<accession>A0A9P5CSJ9</accession>
<sequence length="249" mass="28437">MTGYGEFLWNPHLRASKLMLLLGLNSLVLAYRKELQKLQDLTDSAPVNKINFLQCLITARAAITPRVVKGGWRHSGNYPINRHKALSHEEIQEDKQKRGADELEKDEKYEPISHGFITAIGRDRSYNERSKLRRVANHLEDLQAEVILLRQQNASLKAQNEAISKTRKRKKIPNPNKRFMTISEALAAGEEANLAQEEEDLPVEDVVEVQDEVDEEDSEDDNADILREDSPPIRTSSGRASRMPNRYLE</sequence>
<evidence type="ECO:0000313" key="4">
    <source>
        <dbReference type="Proteomes" id="UP000803844"/>
    </source>
</evidence>
<feature type="compositionally biased region" description="Acidic residues" evidence="2">
    <location>
        <begin position="211"/>
        <end position="223"/>
    </location>
</feature>
<feature type="compositionally biased region" description="Basic and acidic residues" evidence="2">
    <location>
        <begin position="86"/>
        <end position="105"/>
    </location>
</feature>
<keyword evidence="4" id="KW-1185">Reference proteome</keyword>
<keyword evidence="1" id="KW-0175">Coiled coil</keyword>
<proteinExistence type="predicted"/>
<evidence type="ECO:0000313" key="3">
    <source>
        <dbReference type="EMBL" id="KAF3768215.1"/>
    </source>
</evidence>
<dbReference type="RefSeq" id="XP_040779176.1">
    <property type="nucleotide sequence ID" value="XM_040925870.1"/>
</dbReference>
<feature type="region of interest" description="Disordered" evidence="2">
    <location>
        <begin position="211"/>
        <end position="249"/>
    </location>
</feature>
<dbReference type="AlphaFoldDB" id="A0A9P5CSJ9"/>
<gene>
    <name evidence="3" type="primary">Crypt2</name>
    <name evidence="3" type="ORF">M406DRAFT_75518</name>
</gene>